<evidence type="ECO:0000259" key="3">
    <source>
        <dbReference type="Pfam" id="PF13505"/>
    </source>
</evidence>
<name>A0A418PPL0_9BACT</name>
<feature type="domain" description="Outer membrane protein beta-barrel" evidence="3">
    <location>
        <begin position="14"/>
        <end position="182"/>
    </location>
</feature>
<comment type="caution">
    <text evidence="4">The sequence shown here is derived from an EMBL/GenBank/DDBJ whole genome shotgun (WGS) entry which is preliminary data.</text>
</comment>
<keyword evidence="1 2" id="KW-0732">Signal</keyword>
<reference evidence="4 5" key="1">
    <citation type="submission" date="2018-09" db="EMBL/GenBank/DDBJ databases">
        <authorList>
            <person name="Wang X."/>
            <person name="Du Z."/>
        </authorList>
    </citation>
    <scope>NUCLEOTIDE SEQUENCE [LARGE SCALE GENOMIC DNA]</scope>
    <source>
        <strain evidence="4 5">N3</strain>
    </source>
</reference>
<evidence type="ECO:0000313" key="4">
    <source>
        <dbReference type="EMBL" id="RIW14018.1"/>
    </source>
</evidence>
<proteinExistence type="predicted"/>
<dbReference type="Proteomes" id="UP000283522">
    <property type="component" value="Unassembled WGS sequence"/>
</dbReference>
<dbReference type="EMBL" id="QXML01000007">
    <property type="protein sequence ID" value="RIW14018.1"/>
    <property type="molecule type" value="Genomic_DNA"/>
</dbReference>
<dbReference type="AlphaFoldDB" id="A0A418PPL0"/>
<gene>
    <name evidence="4" type="ORF">D0X99_14500</name>
</gene>
<feature type="signal peptide" evidence="2">
    <location>
        <begin position="1"/>
        <end position="19"/>
    </location>
</feature>
<keyword evidence="5" id="KW-1185">Reference proteome</keyword>
<organism evidence="4 5">
    <name type="scientific">Algoriphagus lacus</name>
    <dbReference type="NCBI Taxonomy" id="2056311"/>
    <lineage>
        <taxon>Bacteria</taxon>
        <taxon>Pseudomonadati</taxon>
        <taxon>Bacteroidota</taxon>
        <taxon>Cytophagia</taxon>
        <taxon>Cytophagales</taxon>
        <taxon>Cyclobacteriaceae</taxon>
        <taxon>Algoriphagus</taxon>
    </lineage>
</organism>
<dbReference type="OrthoDB" id="947434at2"/>
<accession>A0A418PPL0</accession>
<evidence type="ECO:0000256" key="2">
    <source>
        <dbReference type="SAM" id="SignalP"/>
    </source>
</evidence>
<dbReference type="Pfam" id="PF13505">
    <property type="entry name" value="OMP_b-brl"/>
    <property type="match status" value="1"/>
</dbReference>
<dbReference type="InterPro" id="IPR027385">
    <property type="entry name" value="Beta-barrel_OMP"/>
</dbReference>
<evidence type="ECO:0000313" key="5">
    <source>
        <dbReference type="Proteomes" id="UP000283522"/>
    </source>
</evidence>
<protein>
    <submittedName>
        <fullName evidence="4">Porin family protein</fullName>
    </submittedName>
</protein>
<dbReference type="RefSeq" id="WP_119478561.1">
    <property type="nucleotide sequence ID" value="NZ_QXML01000007.1"/>
</dbReference>
<feature type="chain" id="PRO_5019175952" evidence="2">
    <location>
        <begin position="20"/>
        <end position="185"/>
    </location>
</feature>
<sequence>MRKVLIAFFLIGFVATAEAQFGVRAGYNSANFSDTNFDAKSGFHLGAYYTLGTDFISIEPGLFYSQKGYQGTEDITGDPVDEKLGYIDIPVLVRLKLIPAINIFAGPQASFLASRDYQLGDTSSSSTEVIRGYDVAGVVGAQAKLPLGFNIQASYDIGFTSLNYYDTDVKNQVFKVSLGYSFGGN</sequence>
<evidence type="ECO:0000256" key="1">
    <source>
        <dbReference type="ARBA" id="ARBA00022729"/>
    </source>
</evidence>